<dbReference type="PANTHER" id="PTHR44103">
    <property type="entry name" value="PROPROTEIN CONVERTASE P"/>
    <property type="match status" value="1"/>
</dbReference>
<dbReference type="InterPro" id="IPR019960">
    <property type="entry name" value="T1SS_VCA0849"/>
</dbReference>
<evidence type="ECO:0000256" key="2">
    <source>
        <dbReference type="ARBA" id="ARBA00022837"/>
    </source>
</evidence>
<dbReference type="InterPro" id="IPR028994">
    <property type="entry name" value="Integrin_alpha_N"/>
</dbReference>
<dbReference type="SUPFAM" id="SSF69318">
    <property type="entry name" value="Integrin alpha N-terminal domain"/>
    <property type="match status" value="2"/>
</dbReference>
<keyword evidence="1" id="KW-0732">Signal</keyword>
<name>A0A853F331_9GAMM</name>
<evidence type="ECO:0000313" key="4">
    <source>
        <dbReference type="Proteomes" id="UP000568751"/>
    </source>
</evidence>
<keyword evidence="2" id="KW-0106">Calcium</keyword>
<dbReference type="AlphaFoldDB" id="A0A853F331"/>
<dbReference type="GO" id="GO:0005509">
    <property type="term" value="F:calcium ion binding"/>
    <property type="evidence" value="ECO:0007669"/>
    <property type="project" value="InterPro"/>
</dbReference>
<dbReference type="Pfam" id="PF13517">
    <property type="entry name" value="FG-GAP_3"/>
    <property type="match status" value="3"/>
</dbReference>
<reference evidence="3 4" key="1">
    <citation type="submission" date="2020-05" db="EMBL/GenBank/DDBJ databases">
        <title>Horizontal transmission and recombination maintain forever young bacterial symbiont genomes.</title>
        <authorList>
            <person name="Russell S.L."/>
            <person name="Pepper-Tunick E."/>
            <person name="Svedberg J."/>
            <person name="Byrne A."/>
            <person name="Ruelas Castillo J."/>
            <person name="Vollmers C."/>
            <person name="Beinart R.A."/>
            <person name="Corbett-Detig R."/>
        </authorList>
    </citation>
    <scope>NUCLEOTIDE SEQUENCE [LARGE SCALE GENOMIC DNA]</scope>
    <source>
        <strain evidence="3">455</strain>
    </source>
</reference>
<dbReference type="Pfam" id="PF00353">
    <property type="entry name" value="HemolysinCabind"/>
    <property type="match status" value="1"/>
</dbReference>
<dbReference type="InterPro" id="IPR018511">
    <property type="entry name" value="Hemolysin-typ_Ca-bd_CS"/>
</dbReference>
<dbReference type="InterPro" id="IPR011049">
    <property type="entry name" value="Serralysin-like_metalloprot_C"/>
</dbReference>
<dbReference type="Proteomes" id="UP000568751">
    <property type="component" value="Unassembled WGS sequence"/>
</dbReference>
<dbReference type="PANTHER" id="PTHR44103:SF1">
    <property type="entry name" value="PROPROTEIN CONVERTASE P"/>
    <property type="match status" value="1"/>
</dbReference>
<dbReference type="Gene3D" id="2.150.10.10">
    <property type="entry name" value="Serralysin-like metalloprotease, C-terminal"/>
    <property type="match status" value="1"/>
</dbReference>
<dbReference type="PRINTS" id="PR00313">
    <property type="entry name" value="CABNDNGRPT"/>
</dbReference>
<organism evidence="3 4">
    <name type="scientific">Candidatus Thiodubiliella endoseptemdiera</name>
    <dbReference type="NCBI Taxonomy" id="2738886"/>
    <lineage>
        <taxon>Bacteria</taxon>
        <taxon>Pseudomonadati</taxon>
        <taxon>Pseudomonadota</taxon>
        <taxon>Gammaproteobacteria</taxon>
        <taxon>Candidatus Pseudothioglobaceae</taxon>
        <taxon>Candidatus Thiodubiliella</taxon>
    </lineage>
</organism>
<accession>A0A853F331</accession>
<dbReference type="EMBL" id="JACCHT010000002">
    <property type="protein sequence ID" value="NYT27918.1"/>
    <property type="molecule type" value="Genomic_DNA"/>
</dbReference>
<gene>
    <name evidence="3" type="ORF">H0A76_08495</name>
</gene>
<dbReference type="InterPro" id="IPR001343">
    <property type="entry name" value="Hemolysn_Ca-bd"/>
</dbReference>
<dbReference type="NCBIfam" id="TIGR03661">
    <property type="entry name" value="T1SS_VCA0849"/>
    <property type="match status" value="1"/>
</dbReference>
<evidence type="ECO:0000256" key="1">
    <source>
        <dbReference type="ARBA" id="ARBA00022729"/>
    </source>
</evidence>
<protein>
    <submittedName>
        <fullName evidence="3">VCBS repeat-containing protein</fullName>
    </submittedName>
</protein>
<comment type="caution">
    <text evidence="3">The sequence shown here is derived from an EMBL/GenBank/DDBJ whole genome shotgun (WGS) entry which is preliminary data.</text>
</comment>
<evidence type="ECO:0000313" key="3">
    <source>
        <dbReference type="EMBL" id="NYT27918.1"/>
    </source>
</evidence>
<dbReference type="InterPro" id="IPR013517">
    <property type="entry name" value="FG-GAP"/>
</dbReference>
<dbReference type="PROSITE" id="PS00330">
    <property type="entry name" value="HEMOLYSIN_CALCIUM"/>
    <property type="match status" value="2"/>
</dbReference>
<sequence>MGDYSTPNLADIDGDGDLDLVVGEFYGTLKYYQNTGTTSNPAYEVKTGGSNPFNSIDVGDFSKPTLADIDGDGDLDLVVGENNGTLKYYYNQQPSSVDGQAPTPTATNSWTLSNIPAGQSAFKVGDVISLTLTMSETLKLNNTTGSKVVIAGKDFVLDKTASTTAGDKKLVFKYSVQAGDSIAATDFDIDNPTSDITLNNITDVAGNAPVFTADRVVLTKTKLEYIEKTGLGNNPFNGIDVGDYSKPTLADIDGDGDLDLVMGEENGTLKYYQNTGTTSNPAYEAKTGDDNPFNGIDVGYYSAPILADIDGDGDLDLVVGEAYGTLKYYQNTGTTSNPAYEAKTGDDNPFNGIDVGNASKPTLADIDGDGDLDLVVGETYGTLEYYQNTGTTSNPAYEAKTGDSNPFNGIDVVNYSSPILVDIDGDGDLDLVMGEAYGTLKYYQNTGTTSNPAYEVKTGDSNPFNGIDVGSYSAPNLADIDGDGDLDLVVGEVGGTLKYYYNQQPASVDGQAQQPLSVDEQVPTFTEKTSDTNVLGEPSNLVIEFSENIKTNGGIVEIWNSAEKVATISITNANISDTTLTLNPSSLTSGVYYIKMASGVITDTSGNDFAGIDNTSGKTWAFAYNFYIGTDNADTITGSAGDDTINGGAGNDTINGGAGSDIFVYASTDNGEDTITGFIFGAGGDKLDLKDFITASGNQATLFANIDKYITVSDTGTAGSAKLTIDADGTVTDDVADLVINLQGVSGIGGSSTPDTVALGHFITDNLILV</sequence>
<proteinExistence type="predicted"/>
<dbReference type="Gene3D" id="2.130.10.130">
    <property type="entry name" value="Integrin alpha, N-terminal"/>
    <property type="match status" value="2"/>
</dbReference>